<organism evidence="1 2">
    <name type="scientific">Algoriphagus yeomjeoni</name>
    <dbReference type="NCBI Taxonomy" id="291403"/>
    <lineage>
        <taxon>Bacteria</taxon>
        <taxon>Pseudomonadati</taxon>
        <taxon>Bacteroidota</taxon>
        <taxon>Cytophagia</taxon>
        <taxon>Cytophagales</taxon>
        <taxon>Cyclobacteriaceae</taxon>
        <taxon>Algoriphagus</taxon>
    </lineage>
</organism>
<reference evidence="1 2" key="1">
    <citation type="submission" date="2018-06" db="EMBL/GenBank/DDBJ databases">
        <title>Genomic Encyclopedia of Archaeal and Bacterial Type Strains, Phase II (KMG-II): from individual species to whole genera.</title>
        <authorList>
            <person name="Goeker M."/>
        </authorList>
    </citation>
    <scope>NUCLEOTIDE SEQUENCE [LARGE SCALE GENOMIC DNA]</scope>
    <source>
        <strain evidence="1 2">DSM 23446</strain>
    </source>
</reference>
<evidence type="ECO:0000313" key="1">
    <source>
        <dbReference type="EMBL" id="RAI84157.1"/>
    </source>
</evidence>
<evidence type="ECO:0000313" key="2">
    <source>
        <dbReference type="Proteomes" id="UP000249610"/>
    </source>
</evidence>
<keyword evidence="1" id="KW-0378">Hydrolase</keyword>
<dbReference type="InterPro" id="IPR034660">
    <property type="entry name" value="DinB/YfiT-like"/>
</dbReference>
<keyword evidence="2" id="KW-1185">Reference proteome</keyword>
<dbReference type="EMBL" id="QLLK01000018">
    <property type="protein sequence ID" value="RAI84157.1"/>
    <property type="molecule type" value="Genomic_DNA"/>
</dbReference>
<name>A0A327NYC8_9BACT</name>
<sequence length="149" mass="17447">MDPNQIDKKLQKLENDKVPLFGIMTPQHMVEHLTITVKISYNRLKIPEFELSEKQKFQKTALLESPMEFPIGIKAPGLKAGDLMPLRSSNLDEAKQQLIASIKAYNTYFELDPHATTVHPRFSSLTYEEWEIFHPKHFKHHFKQFGIWE</sequence>
<accession>A0A327NYC8</accession>
<dbReference type="AlphaFoldDB" id="A0A327NYC8"/>
<dbReference type="OrthoDB" id="2599194at2"/>
<dbReference type="Gene3D" id="1.20.120.450">
    <property type="entry name" value="dinb family like domain"/>
    <property type="match status" value="1"/>
</dbReference>
<protein>
    <submittedName>
        <fullName evidence="1">Oxepin-CoA hydrolase/3-oxo-5,6-dehydrosuberyl-CoA semialdehyde dehydrogenase</fullName>
    </submittedName>
</protein>
<dbReference type="RefSeq" id="WP_111613352.1">
    <property type="nucleotide sequence ID" value="NZ_QLLK01000018.1"/>
</dbReference>
<comment type="caution">
    <text evidence="1">The sequence shown here is derived from an EMBL/GenBank/DDBJ whole genome shotgun (WGS) entry which is preliminary data.</text>
</comment>
<dbReference type="GO" id="GO:0016787">
    <property type="term" value="F:hydrolase activity"/>
    <property type="evidence" value="ECO:0007669"/>
    <property type="project" value="UniProtKB-KW"/>
</dbReference>
<gene>
    <name evidence="1" type="ORF">LV83_04048</name>
</gene>
<proteinExistence type="predicted"/>
<dbReference type="Proteomes" id="UP000249610">
    <property type="component" value="Unassembled WGS sequence"/>
</dbReference>